<comment type="similarity">
    <text evidence="9">Belongs to the tRNA nucleotidyltransferase/poly(A) polymerase family.</text>
</comment>
<evidence type="ECO:0000313" key="15">
    <source>
        <dbReference type="Proteomes" id="UP000224563"/>
    </source>
</evidence>
<organism evidence="14 15">
    <name type="scientific">Agathobacter ruminis</name>
    <dbReference type="NCBI Taxonomy" id="1712665"/>
    <lineage>
        <taxon>Bacteria</taxon>
        <taxon>Bacillati</taxon>
        <taxon>Bacillota</taxon>
        <taxon>Clostridia</taxon>
        <taxon>Lachnospirales</taxon>
        <taxon>Lachnospiraceae</taxon>
        <taxon>Agathobacter</taxon>
    </lineage>
</organism>
<dbReference type="PANTHER" id="PTHR46173">
    <property type="entry name" value="CCA TRNA NUCLEOTIDYLTRANSFERASE 1, MITOCHONDRIAL"/>
    <property type="match status" value="1"/>
</dbReference>
<gene>
    <name evidence="14" type="ORF">CSX02_12710</name>
</gene>
<dbReference type="Pfam" id="PF12627">
    <property type="entry name" value="PolyA_pol_RNAbd"/>
    <property type="match status" value="1"/>
</dbReference>
<evidence type="ECO:0000256" key="7">
    <source>
        <dbReference type="ARBA" id="ARBA00022842"/>
    </source>
</evidence>
<evidence type="ECO:0000313" key="14">
    <source>
        <dbReference type="EMBL" id="PHU36436.1"/>
    </source>
</evidence>
<evidence type="ECO:0000256" key="1">
    <source>
        <dbReference type="ARBA" id="ARBA00001946"/>
    </source>
</evidence>
<evidence type="ECO:0000256" key="3">
    <source>
        <dbReference type="ARBA" id="ARBA00022694"/>
    </source>
</evidence>
<keyword evidence="15" id="KW-1185">Reference proteome</keyword>
<dbReference type="GO" id="GO:0009982">
    <property type="term" value="F:pseudouridine synthase activity"/>
    <property type="evidence" value="ECO:0007669"/>
    <property type="project" value="InterPro"/>
</dbReference>
<comment type="cofactor">
    <cofactor evidence="1">
        <name>Mg(2+)</name>
        <dbReference type="ChEBI" id="CHEBI:18420"/>
    </cofactor>
</comment>
<dbReference type="Pfam" id="PF01743">
    <property type="entry name" value="PolyA_pol"/>
    <property type="match status" value="1"/>
</dbReference>
<comment type="caution">
    <text evidence="14">The sequence shown here is derived from an EMBL/GenBank/DDBJ whole genome shotgun (WGS) entry which is preliminary data.</text>
</comment>
<dbReference type="GO" id="GO:0000166">
    <property type="term" value="F:nucleotide binding"/>
    <property type="evidence" value="ECO:0007669"/>
    <property type="project" value="UniProtKB-KW"/>
</dbReference>
<dbReference type="SUPFAM" id="SSF55120">
    <property type="entry name" value="Pseudouridine synthase"/>
    <property type="match status" value="1"/>
</dbReference>
<reference evidence="14 15" key="2">
    <citation type="submission" date="2017-10" db="EMBL/GenBank/DDBJ databases">
        <authorList>
            <person name="Banno H."/>
            <person name="Chua N.-H."/>
        </authorList>
    </citation>
    <scope>NUCLEOTIDE SEQUENCE [LARGE SCALE GENOMIC DNA]</scope>
    <source>
        <strain evidence="14 15">JK623</strain>
    </source>
</reference>
<dbReference type="CDD" id="cd05398">
    <property type="entry name" value="NT_ClassII-CCAase"/>
    <property type="match status" value="1"/>
</dbReference>
<dbReference type="PANTHER" id="PTHR46173:SF1">
    <property type="entry name" value="CCA TRNA NUCLEOTIDYLTRANSFERASE 1, MITOCHONDRIAL"/>
    <property type="match status" value="1"/>
</dbReference>
<feature type="domain" description="Poly A polymerase head" evidence="11">
    <location>
        <begin position="252"/>
        <end position="371"/>
    </location>
</feature>
<dbReference type="CDD" id="cd02869">
    <property type="entry name" value="PseudoU_synth_RluA_like"/>
    <property type="match status" value="1"/>
</dbReference>
<dbReference type="GO" id="GO:0008033">
    <property type="term" value="P:tRNA processing"/>
    <property type="evidence" value="ECO:0007669"/>
    <property type="project" value="UniProtKB-KW"/>
</dbReference>
<keyword evidence="2 9" id="KW-0808">Transferase</keyword>
<evidence type="ECO:0000256" key="5">
    <source>
        <dbReference type="ARBA" id="ARBA00022723"/>
    </source>
</evidence>
<dbReference type="InterPro" id="IPR032810">
    <property type="entry name" value="CCA-adding_enz_C"/>
</dbReference>
<feature type="domain" description="Pseudouridine synthase RsuA/RluA-like" evidence="10">
    <location>
        <begin position="10"/>
        <end position="175"/>
    </location>
</feature>
<proteinExistence type="inferred from homology"/>
<dbReference type="GO" id="GO:0046872">
    <property type="term" value="F:metal ion binding"/>
    <property type="evidence" value="ECO:0007669"/>
    <property type="project" value="UniProtKB-KW"/>
</dbReference>
<evidence type="ECO:0000256" key="8">
    <source>
        <dbReference type="ARBA" id="ARBA00022884"/>
    </source>
</evidence>
<dbReference type="Pfam" id="PF00849">
    <property type="entry name" value="PseudoU_synth_2"/>
    <property type="match status" value="1"/>
</dbReference>
<name>A0A2G3DZH6_9FIRM</name>
<evidence type="ECO:0000256" key="2">
    <source>
        <dbReference type="ARBA" id="ARBA00022679"/>
    </source>
</evidence>
<dbReference type="AlphaFoldDB" id="A0A2G3DZH6"/>
<keyword evidence="6" id="KW-0547">Nucleotide-binding</keyword>
<dbReference type="GO" id="GO:0016779">
    <property type="term" value="F:nucleotidyltransferase activity"/>
    <property type="evidence" value="ECO:0007669"/>
    <property type="project" value="UniProtKB-KW"/>
</dbReference>
<dbReference type="Proteomes" id="UP000224563">
    <property type="component" value="Unassembled WGS sequence"/>
</dbReference>
<dbReference type="InterPro" id="IPR003607">
    <property type="entry name" value="HD/PDEase_dom"/>
</dbReference>
<dbReference type="Gene3D" id="1.10.3090.10">
    <property type="entry name" value="cca-adding enzyme, domain 2"/>
    <property type="match status" value="1"/>
</dbReference>
<dbReference type="Gene3D" id="3.30.460.10">
    <property type="entry name" value="Beta Polymerase, domain 2"/>
    <property type="match status" value="1"/>
</dbReference>
<keyword evidence="5" id="KW-0479">Metal-binding</keyword>
<keyword evidence="4" id="KW-0548">Nucleotidyltransferase</keyword>
<feature type="domain" description="tRNA nucleotidyltransferase/poly(A) polymerase RNA and SrmB- binding" evidence="12">
    <location>
        <begin position="398"/>
        <end position="459"/>
    </location>
</feature>
<keyword evidence="8 9" id="KW-0694">RNA-binding</keyword>
<evidence type="ECO:0000259" key="10">
    <source>
        <dbReference type="Pfam" id="PF00849"/>
    </source>
</evidence>
<dbReference type="SUPFAM" id="SSF81301">
    <property type="entry name" value="Nucleotidyltransferase"/>
    <property type="match status" value="1"/>
</dbReference>
<sequence length="675" mass="76087">MEIIYEDDAIIVCYKPAGVPTQTKRLGQQDMESLLKNYRVRNHEQPYIGVVHRLDQPVEGVMVFAKTPQAAADLSAQVQKRTIGKCYLALGIRDEGARMLTKGQSGSLTDFLVFSQKENLSRIITEQQAKSAGAKKAMLDYQIMDVRSLDGQTAALFDITLHTGRHHQIRAQLSHLGYPLYGDQKYGNAAGKTALALCSYRIAFSHPVTGKEMDFVIEPQHPLLQRNRMNMQLPADVENIIQTLENAGFEGYAVGGCVRDTLLGRVPKDWDITTSAKPQEVKALFSHTIDTGIQHGTVTVMQNHVGYEVTTYRIDGEYEDARHPKEVTFTSSLAEDLRRRDFTINAMAYSHSTGLVDLFDGEKDLREHRIRCVGNATERFSEDALRMLRAIRFSAQLGFEIEQETCDAIRELAGSIRKISAERIATELIKTVTSAHPDYLEKAYKLGLTAYVLPEFDAMMQCPQMNRNHCFDVGTHSLVGMQQIQPEKDLRLAMLFHDVAKPLCKSTDETGQEHYYGHPEMGAEMTKKILRRLKLDNDTIAHTTALVRYHDERPELTDRTLRHFLNQIGVELLPDLIAIKRADILAQSEYLRKEKLEYLSQLESLCAGILARNECVSLAGLAVNGKDLLALGIPQGKQIGAILKYLLMIVLDHPAENTKEHLMEMAERYEKNLEE</sequence>
<dbReference type="InterPro" id="IPR020103">
    <property type="entry name" value="PsdUridine_synth_cat_dom_sf"/>
</dbReference>
<dbReference type="NCBIfam" id="NF009814">
    <property type="entry name" value="PRK13299.1"/>
    <property type="match status" value="1"/>
</dbReference>
<dbReference type="GO" id="GO:0001522">
    <property type="term" value="P:pseudouridine synthesis"/>
    <property type="evidence" value="ECO:0007669"/>
    <property type="project" value="InterPro"/>
</dbReference>
<evidence type="ECO:0000259" key="11">
    <source>
        <dbReference type="Pfam" id="PF01743"/>
    </source>
</evidence>
<dbReference type="CDD" id="cd00077">
    <property type="entry name" value="HDc"/>
    <property type="match status" value="1"/>
</dbReference>
<reference evidence="14 15" key="1">
    <citation type="submission" date="2017-10" db="EMBL/GenBank/DDBJ databases">
        <title>Resolving the taxonomy of Roseburia spp., Eubacterium rectale and Agathobacter spp. through phylogenomic analysis.</title>
        <authorList>
            <person name="Sheridan P.O."/>
            <person name="Walker A.W."/>
            <person name="Duncan S.H."/>
            <person name="Scott K.P."/>
            <person name="Toole P.W.O."/>
            <person name="Luis P."/>
            <person name="Flint H.J."/>
        </authorList>
    </citation>
    <scope>NUCLEOTIDE SEQUENCE [LARGE SCALE GENOMIC DNA]</scope>
    <source>
        <strain evidence="14 15">JK623</strain>
    </source>
</reference>
<evidence type="ECO:0000259" key="12">
    <source>
        <dbReference type="Pfam" id="PF12627"/>
    </source>
</evidence>
<dbReference type="EMBL" id="PDYG01000134">
    <property type="protein sequence ID" value="PHU36436.1"/>
    <property type="molecule type" value="Genomic_DNA"/>
</dbReference>
<accession>A0A2G3DZH6</accession>
<evidence type="ECO:0000256" key="9">
    <source>
        <dbReference type="RuleBase" id="RU003953"/>
    </source>
</evidence>
<dbReference type="Gene3D" id="1.10.246.80">
    <property type="match status" value="1"/>
</dbReference>
<feature type="domain" description="CCA-adding enzyme C-terminal" evidence="13">
    <location>
        <begin position="524"/>
        <end position="666"/>
    </location>
</feature>
<keyword evidence="7" id="KW-0460">Magnesium</keyword>
<dbReference type="SUPFAM" id="SSF81891">
    <property type="entry name" value="Poly A polymerase C-terminal region-like"/>
    <property type="match status" value="1"/>
</dbReference>
<dbReference type="Pfam" id="PF13735">
    <property type="entry name" value="tRNA_NucTran2_2"/>
    <property type="match status" value="1"/>
</dbReference>
<dbReference type="InterPro" id="IPR050264">
    <property type="entry name" value="Bact_CCA-adding_enz_type3_sf"/>
</dbReference>
<dbReference type="InterPro" id="IPR006145">
    <property type="entry name" value="PsdUridine_synth_RsuA/RluA"/>
</dbReference>
<dbReference type="InterPro" id="IPR002646">
    <property type="entry name" value="PolA_pol_head_dom"/>
</dbReference>
<dbReference type="InterPro" id="IPR043519">
    <property type="entry name" value="NT_sf"/>
</dbReference>
<dbReference type="GO" id="GO:0140098">
    <property type="term" value="F:catalytic activity, acting on RNA"/>
    <property type="evidence" value="ECO:0007669"/>
    <property type="project" value="UniProtKB-ARBA"/>
</dbReference>
<evidence type="ECO:0000259" key="13">
    <source>
        <dbReference type="Pfam" id="PF13735"/>
    </source>
</evidence>
<keyword evidence="3" id="KW-0819">tRNA processing</keyword>
<protein>
    <submittedName>
        <fullName evidence="14">CCA tRNA nucleotidyltransferase</fullName>
    </submittedName>
</protein>
<dbReference type="InterPro" id="IPR032828">
    <property type="entry name" value="PolyA_RNA-bd"/>
</dbReference>
<dbReference type="Gene3D" id="3.30.2350.10">
    <property type="entry name" value="Pseudouridine synthase"/>
    <property type="match status" value="1"/>
</dbReference>
<evidence type="ECO:0000256" key="6">
    <source>
        <dbReference type="ARBA" id="ARBA00022741"/>
    </source>
</evidence>
<dbReference type="GO" id="GO:0000049">
    <property type="term" value="F:tRNA binding"/>
    <property type="evidence" value="ECO:0007669"/>
    <property type="project" value="TreeGrafter"/>
</dbReference>
<evidence type="ECO:0000256" key="4">
    <source>
        <dbReference type="ARBA" id="ARBA00022695"/>
    </source>
</evidence>